<evidence type="ECO:0000313" key="2">
    <source>
        <dbReference type="EMBL" id="MBU2761715.1"/>
    </source>
</evidence>
<dbReference type="EMBL" id="JAAOMP010000172">
    <property type="protein sequence ID" value="MBU2761715.1"/>
    <property type="molecule type" value="Genomic_DNA"/>
</dbReference>
<accession>A0ABS6A5S3</accession>
<keyword evidence="1" id="KW-1133">Transmembrane helix</keyword>
<dbReference type="RefSeq" id="WP_215885196.1">
    <property type="nucleotide sequence ID" value="NZ_JAAOMP010000172.1"/>
</dbReference>
<reference evidence="2 3" key="1">
    <citation type="journal article" date="2021" name="ISME J.">
        <title>Genomic evolution of the class Acidithiobacillia: deep-branching Proteobacteria living in extreme acidic conditions.</title>
        <authorList>
            <person name="Moya-Beltran A."/>
            <person name="Beard S."/>
            <person name="Rojas-Villalobos C."/>
            <person name="Issotta F."/>
            <person name="Gallardo Y."/>
            <person name="Ulloa R."/>
            <person name="Giaveno A."/>
            <person name="Degli Esposti M."/>
            <person name="Johnson D.B."/>
            <person name="Quatrini R."/>
        </authorList>
    </citation>
    <scope>NUCLEOTIDE SEQUENCE [LARGE SCALE GENOMIC DNA]</scope>
    <source>
        <strain evidence="2 3">RW2</strain>
    </source>
</reference>
<name>A0ABS6A5S3_9PROT</name>
<keyword evidence="1" id="KW-0472">Membrane</keyword>
<keyword evidence="1" id="KW-0812">Transmembrane</keyword>
<evidence type="ECO:0000256" key="1">
    <source>
        <dbReference type="SAM" id="Phobius"/>
    </source>
</evidence>
<organism evidence="2 3">
    <name type="scientific">Acidithiobacillus sulfurivorans</name>
    <dbReference type="NCBI Taxonomy" id="1958756"/>
    <lineage>
        <taxon>Bacteria</taxon>
        <taxon>Pseudomonadati</taxon>
        <taxon>Pseudomonadota</taxon>
        <taxon>Acidithiobacillia</taxon>
        <taxon>Acidithiobacillales</taxon>
        <taxon>Acidithiobacillaceae</taxon>
        <taxon>Acidithiobacillus</taxon>
    </lineage>
</organism>
<keyword evidence="3" id="KW-1185">Reference proteome</keyword>
<comment type="caution">
    <text evidence="2">The sequence shown here is derived from an EMBL/GenBank/DDBJ whole genome shotgun (WGS) entry which is preliminary data.</text>
</comment>
<proteinExistence type="predicted"/>
<evidence type="ECO:0000313" key="3">
    <source>
        <dbReference type="Proteomes" id="UP000755654"/>
    </source>
</evidence>
<dbReference type="Proteomes" id="UP000755654">
    <property type="component" value="Unassembled WGS sequence"/>
</dbReference>
<protein>
    <submittedName>
        <fullName evidence="2">Uncharacterized protein</fullName>
    </submittedName>
</protein>
<sequence>MSSLRDTLLAKLPATTHAEVLTIAMAHGIQDANDPLWALVVIAWQATQSAEGARQSLAEIARTLNAGIDRIPKTIQDGTIHAVRELNGDMSRFSTWLNQNIQDHQQQLAQVAGTVAQDFGNQVQNAVNKTMRDVGTQVSFAQYAAQSACSDAATTAREAAGAFEKAVDTAIAARRDEAIAQWQSAASDALRKVGTGYNRKWTSIGAAVAGIVLVAVGALAWGFGHETGYSQGTLYNRELQLPQVQKDLLWLISSSHQREMDFYKTIQGQRLYRMVQTNGAGMFLNCKSKGWRVIKGHCYANYKQVVDHKHYPGLYGWKLPPSRFDWMLHH</sequence>
<feature type="transmembrane region" description="Helical" evidence="1">
    <location>
        <begin position="201"/>
        <end position="223"/>
    </location>
</feature>
<gene>
    <name evidence="2" type="ORF">HAP95_16410</name>
</gene>